<keyword evidence="1" id="KW-0472">Membrane</keyword>
<name>A0A2T5GAL3_9BACL</name>
<accession>A0A2T5GAL3</accession>
<comment type="caution">
    <text evidence="2">The sequence shown here is derived from an EMBL/GenBank/DDBJ whole genome shotgun (WGS) entry which is preliminary data.</text>
</comment>
<dbReference type="Proteomes" id="UP000244016">
    <property type="component" value="Unassembled WGS sequence"/>
</dbReference>
<evidence type="ECO:0000313" key="3">
    <source>
        <dbReference type="Proteomes" id="UP000244016"/>
    </source>
</evidence>
<sequence>MARLAAVFFIAYGMTAGGVLFGGLAAVLSRTPPVPFMLRLAEDLKYWAVMAAVGGTITALRSLEEGVFGGRPGELLKGLALLGAAFLGAAFAAQHLAWAFRDPPRG</sequence>
<dbReference type="InterPro" id="IPR025689">
    <property type="entry name" value="Spore_YtrH"/>
</dbReference>
<evidence type="ECO:0000313" key="2">
    <source>
        <dbReference type="EMBL" id="PTQ53178.1"/>
    </source>
</evidence>
<keyword evidence="1" id="KW-1133">Transmembrane helix</keyword>
<dbReference type="AlphaFoldDB" id="A0A2T5GAL3"/>
<organism evidence="2 3">
    <name type="scientific">Brockia lithotrophica</name>
    <dbReference type="NCBI Taxonomy" id="933949"/>
    <lineage>
        <taxon>Bacteria</taxon>
        <taxon>Bacillati</taxon>
        <taxon>Bacillota</taxon>
        <taxon>Bacilli</taxon>
        <taxon>Bacillales</taxon>
        <taxon>Bacillales Family X. Incertae Sedis</taxon>
        <taxon>Brockia</taxon>
    </lineage>
</organism>
<protein>
    <recommendedName>
        <fullName evidence="4">Sporulation protein YtrH</fullName>
    </recommendedName>
</protein>
<feature type="transmembrane region" description="Helical" evidence="1">
    <location>
        <begin position="45"/>
        <end position="63"/>
    </location>
</feature>
<evidence type="ECO:0008006" key="4">
    <source>
        <dbReference type="Google" id="ProtNLM"/>
    </source>
</evidence>
<reference evidence="2 3" key="1">
    <citation type="submission" date="2017-08" db="EMBL/GenBank/DDBJ databases">
        <title>Burning lignite coal seam in the remote Altai Mountains harbors a hydrogen-driven thermophilic microbial community.</title>
        <authorList>
            <person name="Kadnikov V.V."/>
            <person name="Mardanov A.V."/>
            <person name="Ivasenko D."/>
            <person name="Beletsky A.V."/>
            <person name="Karnachuk O.V."/>
            <person name="Ravin N.V."/>
        </authorList>
    </citation>
    <scope>NUCLEOTIDE SEQUENCE [LARGE SCALE GENOMIC DNA]</scope>
    <source>
        <strain evidence="2">AL31</strain>
    </source>
</reference>
<feature type="transmembrane region" description="Helical" evidence="1">
    <location>
        <begin position="75"/>
        <end position="100"/>
    </location>
</feature>
<proteinExistence type="predicted"/>
<dbReference type="EMBL" id="PEBW01000001">
    <property type="protein sequence ID" value="PTQ53178.1"/>
    <property type="molecule type" value="Genomic_DNA"/>
</dbReference>
<keyword evidence="1" id="KW-0812">Transmembrane</keyword>
<dbReference type="PRINTS" id="PR01036">
    <property type="entry name" value="TCRTETB"/>
</dbReference>
<dbReference type="Pfam" id="PF14034">
    <property type="entry name" value="Spore_YtrH"/>
    <property type="match status" value="1"/>
</dbReference>
<evidence type="ECO:0000256" key="1">
    <source>
        <dbReference type="SAM" id="Phobius"/>
    </source>
</evidence>
<gene>
    <name evidence="2" type="ORF">BLITH_0258</name>
</gene>